<evidence type="ECO:0000256" key="1">
    <source>
        <dbReference type="SAM" id="MobiDB-lite"/>
    </source>
</evidence>
<evidence type="ECO:0000313" key="2">
    <source>
        <dbReference type="EMBL" id="MFC4541810.1"/>
    </source>
</evidence>
<accession>A0ABD5PMR5</accession>
<gene>
    <name evidence="2" type="ORF">ACFO5R_07700</name>
</gene>
<dbReference type="Proteomes" id="UP001595898">
    <property type="component" value="Unassembled WGS sequence"/>
</dbReference>
<name>A0ABD5PMR5_9EURY</name>
<reference evidence="2 3" key="1">
    <citation type="journal article" date="2019" name="Int. J. Syst. Evol. Microbiol.">
        <title>The Global Catalogue of Microorganisms (GCM) 10K type strain sequencing project: providing services to taxonomists for standard genome sequencing and annotation.</title>
        <authorList>
            <consortium name="The Broad Institute Genomics Platform"/>
            <consortium name="The Broad Institute Genome Sequencing Center for Infectious Disease"/>
            <person name="Wu L."/>
            <person name="Ma J."/>
        </authorList>
    </citation>
    <scope>NUCLEOTIDE SEQUENCE [LARGE SCALE GENOMIC DNA]</scope>
    <source>
        <strain evidence="2 3">WLHS5</strain>
    </source>
</reference>
<dbReference type="AlphaFoldDB" id="A0ABD5PMR5"/>
<proteinExistence type="predicted"/>
<feature type="region of interest" description="Disordered" evidence="1">
    <location>
        <begin position="46"/>
        <end position="83"/>
    </location>
</feature>
<protein>
    <recommendedName>
        <fullName evidence="4">Amphi-Trp domain-containing protein</fullName>
    </recommendedName>
</protein>
<organism evidence="2 3">
    <name type="scientific">Halosolutus amylolyticus</name>
    <dbReference type="NCBI Taxonomy" id="2932267"/>
    <lineage>
        <taxon>Archaea</taxon>
        <taxon>Methanobacteriati</taxon>
        <taxon>Methanobacteriota</taxon>
        <taxon>Stenosarchaea group</taxon>
        <taxon>Halobacteria</taxon>
        <taxon>Halobacteriales</taxon>
        <taxon>Natrialbaceae</taxon>
        <taxon>Halosolutus</taxon>
    </lineage>
</organism>
<comment type="caution">
    <text evidence="2">The sequence shown here is derived from an EMBL/GenBank/DDBJ whole genome shotgun (WGS) entry which is preliminary data.</text>
</comment>
<evidence type="ECO:0008006" key="4">
    <source>
        <dbReference type="Google" id="ProtNLM"/>
    </source>
</evidence>
<feature type="compositionally biased region" description="Basic and acidic residues" evidence="1">
    <location>
        <begin position="46"/>
        <end position="63"/>
    </location>
</feature>
<dbReference type="RefSeq" id="WP_250142752.1">
    <property type="nucleotide sequence ID" value="NZ_JALIQP010000008.1"/>
</dbReference>
<keyword evidence="3" id="KW-1185">Reference proteome</keyword>
<dbReference type="EMBL" id="JBHSFA010000004">
    <property type="protein sequence ID" value="MFC4541810.1"/>
    <property type="molecule type" value="Genomic_DNA"/>
</dbReference>
<sequence length="110" mass="12138">MDAGDRPTPPDDLDEDLRAFLAALGDEDGETIRSVAAYVDDLASWAERRDEHESESDAERPDDADSPADVPVPSGVPDTATVSVEEVAGTTYYYYQWREGDEIRSKTVTR</sequence>
<evidence type="ECO:0000313" key="3">
    <source>
        <dbReference type="Proteomes" id="UP001595898"/>
    </source>
</evidence>